<comment type="caution">
    <text evidence="3">The sequence shown here is derived from an EMBL/GenBank/DDBJ whole genome shotgun (WGS) entry which is preliminary data.</text>
</comment>
<organism evidence="3 4">
    <name type="scientific">Mesorhabditis spiculigera</name>
    <dbReference type="NCBI Taxonomy" id="96644"/>
    <lineage>
        <taxon>Eukaryota</taxon>
        <taxon>Metazoa</taxon>
        <taxon>Ecdysozoa</taxon>
        <taxon>Nematoda</taxon>
        <taxon>Chromadorea</taxon>
        <taxon>Rhabditida</taxon>
        <taxon>Rhabditina</taxon>
        <taxon>Rhabditomorpha</taxon>
        <taxon>Rhabditoidea</taxon>
        <taxon>Rhabditidae</taxon>
        <taxon>Mesorhabditinae</taxon>
        <taxon>Mesorhabditis</taxon>
    </lineage>
</organism>
<dbReference type="InterPro" id="IPR016187">
    <property type="entry name" value="CTDL_fold"/>
</dbReference>
<dbReference type="EMBL" id="CATQJA010000605">
    <property type="protein sequence ID" value="CAJ0561986.1"/>
    <property type="molecule type" value="Genomic_DNA"/>
</dbReference>
<dbReference type="Gene3D" id="3.10.100.10">
    <property type="entry name" value="Mannose-Binding Protein A, subunit A"/>
    <property type="match status" value="1"/>
</dbReference>
<dbReference type="PROSITE" id="PS50041">
    <property type="entry name" value="C_TYPE_LECTIN_2"/>
    <property type="match status" value="1"/>
</dbReference>
<keyword evidence="4" id="KW-1185">Reference proteome</keyword>
<dbReference type="InterPro" id="IPR001304">
    <property type="entry name" value="C-type_lectin-like"/>
</dbReference>
<proteinExistence type="predicted"/>
<feature type="domain" description="C-type lectin" evidence="2">
    <location>
        <begin position="11"/>
        <end position="68"/>
    </location>
</feature>
<accession>A0AA36FS77</accession>
<name>A0AA36FS77_9BILA</name>
<reference evidence="3" key="1">
    <citation type="submission" date="2023-06" db="EMBL/GenBank/DDBJ databases">
        <authorList>
            <person name="Delattre M."/>
        </authorList>
    </citation>
    <scope>NUCLEOTIDE SEQUENCE</scope>
    <source>
        <strain evidence="3">AF72</strain>
    </source>
</reference>
<sequence length="84" mass="9656">MLFGDSGPRKVGVRMYDFEWIDGSRVAYDRFDRAILDNVDGNEGCLEMGVDGLWNDSPCAKPRYVICEKHPVWKNSRGAEWPYP</sequence>
<protein>
    <recommendedName>
        <fullName evidence="2">C-type lectin domain-containing protein</fullName>
    </recommendedName>
</protein>
<dbReference type="Pfam" id="PF00059">
    <property type="entry name" value="Lectin_C"/>
    <property type="match status" value="1"/>
</dbReference>
<gene>
    <name evidence="3" type="ORF">MSPICULIGERA_LOCUS1994</name>
</gene>
<dbReference type="InterPro" id="IPR016186">
    <property type="entry name" value="C-type_lectin-like/link_sf"/>
</dbReference>
<evidence type="ECO:0000259" key="2">
    <source>
        <dbReference type="PROSITE" id="PS50041"/>
    </source>
</evidence>
<evidence type="ECO:0000256" key="1">
    <source>
        <dbReference type="ARBA" id="ARBA00023157"/>
    </source>
</evidence>
<dbReference type="SUPFAM" id="SSF56436">
    <property type="entry name" value="C-type lectin-like"/>
    <property type="match status" value="1"/>
</dbReference>
<dbReference type="AlphaFoldDB" id="A0AA36FS77"/>
<evidence type="ECO:0000313" key="4">
    <source>
        <dbReference type="Proteomes" id="UP001177023"/>
    </source>
</evidence>
<dbReference type="InterPro" id="IPR018378">
    <property type="entry name" value="C-type_lectin_CS"/>
</dbReference>
<dbReference type="PROSITE" id="PS00615">
    <property type="entry name" value="C_TYPE_LECTIN_1"/>
    <property type="match status" value="1"/>
</dbReference>
<keyword evidence="1" id="KW-1015">Disulfide bond</keyword>
<feature type="non-terminal residue" evidence="3">
    <location>
        <position position="84"/>
    </location>
</feature>
<dbReference type="Proteomes" id="UP001177023">
    <property type="component" value="Unassembled WGS sequence"/>
</dbReference>
<evidence type="ECO:0000313" key="3">
    <source>
        <dbReference type="EMBL" id="CAJ0561986.1"/>
    </source>
</evidence>